<sequence>MPSKIAEAKADTRPLQPNLLHNINRLRFDRASIDQLMDTRPIRLNALHDASSLQPRQATNTEETYF</sequence>
<reference evidence="1 2" key="1">
    <citation type="submission" date="2016-10" db="EMBL/GenBank/DDBJ databases">
        <authorList>
            <person name="de Groot N.N."/>
        </authorList>
    </citation>
    <scope>NUCLEOTIDE SEQUENCE [LARGE SCALE GENOMIC DNA]</scope>
    <source>
        <strain evidence="1 2">DSM 26130</strain>
    </source>
</reference>
<protein>
    <submittedName>
        <fullName evidence="1">Uncharacterized protein</fullName>
    </submittedName>
</protein>
<proteinExistence type="predicted"/>
<keyword evidence="2" id="KW-1185">Reference proteome</keyword>
<accession>A0A1I2GPT6</accession>
<dbReference type="STRING" id="662367.SAMN05216167_13440"/>
<dbReference type="AlphaFoldDB" id="A0A1I2GPT6"/>
<name>A0A1I2GPT6_9BACT</name>
<dbReference type="EMBL" id="FOLQ01000034">
    <property type="protein sequence ID" value="SFF19615.1"/>
    <property type="molecule type" value="Genomic_DNA"/>
</dbReference>
<organism evidence="1 2">
    <name type="scientific">Spirosoma endophyticum</name>
    <dbReference type="NCBI Taxonomy" id="662367"/>
    <lineage>
        <taxon>Bacteria</taxon>
        <taxon>Pseudomonadati</taxon>
        <taxon>Bacteroidota</taxon>
        <taxon>Cytophagia</taxon>
        <taxon>Cytophagales</taxon>
        <taxon>Cytophagaceae</taxon>
        <taxon>Spirosoma</taxon>
    </lineage>
</organism>
<evidence type="ECO:0000313" key="1">
    <source>
        <dbReference type="EMBL" id="SFF19615.1"/>
    </source>
</evidence>
<evidence type="ECO:0000313" key="2">
    <source>
        <dbReference type="Proteomes" id="UP000198598"/>
    </source>
</evidence>
<dbReference type="Proteomes" id="UP000198598">
    <property type="component" value="Unassembled WGS sequence"/>
</dbReference>
<gene>
    <name evidence="1" type="ORF">SAMN05216167_13440</name>
</gene>